<dbReference type="InterPro" id="IPR051461">
    <property type="entry name" value="UPF0750_membrane"/>
</dbReference>
<sequence>MIIQKLNQLFGKRVVEVILITAGSFMVALGFNAFLLPNRIVSGGINGLTIILHEMFNWSPSMVLYAVNIFLLAACFLILGKEIFMKSILGSLLVPLFISLLHFIKPATHEPILAAIFGGLCIGLGVGLVFLGNGSTGGTTLIAKIIQKFTHLKLGILVGFCDGLVILSALLIFDVQQVLYALISLFLTSRMVDLVQVGPDLSKNLFIISPKYEEISKLLMTELDSGVTFLPVEGGHRLDQKKMIMTTIRENNYTTIKQAILDVDPEAFMVVSSANEVYGKGFTLFRD</sequence>
<dbReference type="EMBL" id="NGJX01000004">
    <property type="protein sequence ID" value="RSU02804.1"/>
    <property type="molecule type" value="Genomic_DNA"/>
</dbReference>
<dbReference type="InterPro" id="IPR019264">
    <property type="entry name" value="DUF2179"/>
</dbReference>
<keyword evidence="2" id="KW-1003">Cell membrane</keyword>
<dbReference type="InterPro" id="IPR003740">
    <property type="entry name" value="YitT"/>
</dbReference>
<dbReference type="Pfam" id="PF02588">
    <property type="entry name" value="YitT_membrane"/>
    <property type="match status" value="1"/>
</dbReference>
<dbReference type="Pfam" id="PF10035">
    <property type="entry name" value="DUF2179"/>
    <property type="match status" value="1"/>
</dbReference>
<dbReference type="PANTHER" id="PTHR33545">
    <property type="entry name" value="UPF0750 MEMBRANE PROTEIN YITT-RELATED"/>
    <property type="match status" value="1"/>
</dbReference>
<dbReference type="GeneID" id="63146187"/>
<dbReference type="GO" id="GO:0005886">
    <property type="term" value="C:plasma membrane"/>
    <property type="evidence" value="ECO:0007669"/>
    <property type="project" value="UniProtKB-SubCell"/>
</dbReference>
<dbReference type="AlphaFoldDB" id="A0A369AXU5"/>
<accession>A0A369AXU5</accession>
<gene>
    <name evidence="6" type="ORF">CBF32_05935</name>
</gene>
<dbReference type="CDD" id="cd16380">
    <property type="entry name" value="YitT_C"/>
    <property type="match status" value="1"/>
</dbReference>
<evidence type="ECO:0000256" key="1">
    <source>
        <dbReference type="ARBA" id="ARBA00004651"/>
    </source>
</evidence>
<evidence type="ECO:0000313" key="6">
    <source>
        <dbReference type="EMBL" id="RSU02804.1"/>
    </source>
</evidence>
<proteinExistence type="predicted"/>
<reference evidence="6 7" key="1">
    <citation type="submission" date="2017-05" db="EMBL/GenBank/DDBJ databases">
        <title>Vagococcus spp. assemblies.</title>
        <authorList>
            <person name="Gulvik C.A."/>
        </authorList>
    </citation>
    <scope>NUCLEOTIDE SEQUENCE [LARGE SCALE GENOMIC DNA]</scope>
    <source>
        <strain evidence="6 7">NCFB 2497</strain>
    </source>
</reference>
<name>A0A369AXU5_9ENTE</name>
<evidence type="ECO:0000256" key="4">
    <source>
        <dbReference type="ARBA" id="ARBA00022989"/>
    </source>
</evidence>
<keyword evidence="3" id="KW-0812">Transmembrane</keyword>
<evidence type="ECO:0000256" key="5">
    <source>
        <dbReference type="ARBA" id="ARBA00023136"/>
    </source>
</evidence>
<comment type="caution">
    <text evidence="6">The sequence shown here is derived from an EMBL/GenBank/DDBJ whole genome shotgun (WGS) entry which is preliminary data.</text>
</comment>
<organism evidence="6 7">
    <name type="scientific">Vagococcus fluvialis</name>
    <dbReference type="NCBI Taxonomy" id="2738"/>
    <lineage>
        <taxon>Bacteria</taxon>
        <taxon>Bacillati</taxon>
        <taxon>Bacillota</taxon>
        <taxon>Bacilli</taxon>
        <taxon>Lactobacillales</taxon>
        <taxon>Enterococcaceae</taxon>
        <taxon>Vagococcus</taxon>
    </lineage>
</organism>
<dbReference type="Proteomes" id="UP000288197">
    <property type="component" value="Unassembled WGS sequence"/>
</dbReference>
<keyword evidence="4" id="KW-1133">Transmembrane helix</keyword>
<evidence type="ECO:0000256" key="2">
    <source>
        <dbReference type="ARBA" id="ARBA00022475"/>
    </source>
</evidence>
<comment type="subcellular location">
    <subcellularLocation>
        <location evidence="1">Cell membrane</location>
        <topology evidence="1">Multi-pass membrane protein</topology>
    </subcellularLocation>
</comment>
<keyword evidence="7" id="KW-1185">Reference proteome</keyword>
<dbReference type="Gene3D" id="3.30.70.120">
    <property type="match status" value="1"/>
</dbReference>
<dbReference type="InterPro" id="IPR015867">
    <property type="entry name" value="N-reg_PII/ATP_PRibTrfase_C"/>
</dbReference>
<protein>
    <submittedName>
        <fullName evidence="6">Uncharacterized protein</fullName>
    </submittedName>
</protein>
<dbReference type="PIRSF" id="PIRSF006483">
    <property type="entry name" value="Membrane_protein_YitT"/>
    <property type="match status" value="1"/>
</dbReference>
<dbReference type="RefSeq" id="WP_227258697.1">
    <property type="nucleotide sequence ID" value="NZ_CP081459.1"/>
</dbReference>
<evidence type="ECO:0000256" key="3">
    <source>
        <dbReference type="ARBA" id="ARBA00022692"/>
    </source>
</evidence>
<evidence type="ECO:0000313" key="7">
    <source>
        <dbReference type="Proteomes" id="UP000288197"/>
    </source>
</evidence>
<dbReference type="PANTHER" id="PTHR33545:SF9">
    <property type="entry name" value="UPF0750 MEMBRANE PROTEIN YITE"/>
    <property type="match status" value="1"/>
</dbReference>
<keyword evidence="5" id="KW-0472">Membrane</keyword>